<evidence type="ECO:0000256" key="7">
    <source>
        <dbReference type="ARBA" id="ARBA00022692"/>
    </source>
</evidence>
<dbReference type="GO" id="GO:0006935">
    <property type="term" value="P:chemotaxis"/>
    <property type="evidence" value="ECO:0007669"/>
    <property type="project" value="UniProtKB-KW"/>
</dbReference>
<dbReference type="PANTHER" id="PTHR35091:SF2">
    <property type="entry name" value="FLAGELLAR PROTEIN FLIL"/>
    <property type="match status" value="1"/>
</dbReference>
<evidence type="ECO:0000256" key="6">
    <source>
        <dbReference type="ARBA" id="ARBA00022500"/>
    </source>
</evidence>
<keyword evidence="13" id="KW-1185">Reference proteome</keyword>
<organism evidence="12 13">
    <name type="scientific">Wigglesworthia glossinidia brevipalpis</name>
    <dbReference type="NCBI Taxonomy" id="36870"/>
    <lineage>
        <taxon>Bacteria</taxon>
        <taxon>Pseudomonadati</taxon>
        <taxon>Pseudomonadota</taxon>
        <taxon>Gammaproteobacteria</taxon>
        <taxon>Enterobacterales</taxon>
        <taxon>Erwiniaceae</taxon>
        <taxon>Wigglesworthia</taxon>
    </lineage>
</organism>
<proteinExistence type="inferred from homology"/>
<dbReference type="GO" id="GO:0071978">
    <property type="term" value="P:bacterial-type flagellum-dependent swarming motility"/>
    <property type="evidence" value="ECO:0007669"/>
    <property type="project" value="TreeGrafter"/>
</dbReference>
<dbReference type="STRING" id="36870.gene:10368532"/>
<evidence type="ECO:0000256" key="11">
    <source>
        <dbReference type="RuleBase" id="RU364125"/>
    </source>
</evidence>
<feature type="transmembrane region" description="Helical" evidence="11">
    <location>
        <begin position="12"/>
        <end position="32"/>
    </location>
</feature>
<dbReference type="PANTHER" id="PTHR35091">
    <property type="entry name" value="FLAGELLAR PROTEIN FLIL"/>
    <property type="match status" value="1"/>
</dbReference>
<dbReference type="eggNOG" id="COG1580">
    <property type="taxonomic scope" value="Bacteria"/>
</dbReference>
<keyword evidence="9 11" id="KW-1133">Transmembrane helix</keyword>
<dbReference type="Proteomes" id="UP000000562">
    <property type="component" value="Chromosome"/>
</dbReference>
<evidence type="ECO:0000256" key="10">
    <source>
        <dbReference type="ARBA" id="ARBA00023136"/>
    </source>
</evidence>
<keyword evidence="8 11" id="KW-0283">Flagellar rotation</keyword>
<evidence type="ECO:0000256" key="4">
    <source>
        <dbReference type="ARBA" id="ARBA00021812"/>
    </source>
</evidence>
<dbReference type="GO" id="GO:0009425">
    <property type="term" value="C:bacterial-type flagellum basal body"/>
    <property type="evidence" value="ECO:0007669"/>
    <property type="project" value="InterPro"/>
</dbReference>
<dbReference type="Pfam" id="PF03748">
    <property type="entry name" value="FliL"/>
    <property type="match status" value="1"/>
</dbReference>
<keyword evidence="6 11" id="KW-0145">Chemotaxis</keyword>
<evidence type="ECO:0000256" key="2">
    <source>
        <dbReference type="ARBA" id="ARBA00004162"/>
    </source>
</evidence>
<evidence type="ECO:0000256" key="5">
    <source>
        <dbReference type="ARBA" id="ARBA00022475"/>
    </source>
</evidence>
<evidence type="ECO:0000256" key="8">
    <source>
        <dbReference type="ARBA" id="ARBA00022779"/>
    </source>
</evidence>
<keyword evidence="11" id="KW-0997">Cell inner membrane</keyword>
<dbReference type="AlphaFoldDB" id="Q8D3E7"/>
<comment type="similarity">
    <text evidence="3 11">Belongs to the FliL family.</text>
</comment>
<reference evidence="12 13" key="1">
    <citation type="journal article" date="2002" name="Nat. Genet.">
        <title>Genome sequence of the endocellular obligate symbiont of tsetse flies, Wigglesworthia glossinidia.</title>
        <authorList>
            <person name="Akman L."/>
            <person name="Yamashita A."/>
            <person name="Watanabe H."/>
            <person name="Oshima K."/>
            <person name="Shiba T."/>
            <person name="Hattori M."/>
            <person name="Aksoy S."/>
        </authorList>
    </citation>
    <scope>NUCLEOTIDE SEQUENCE [LARGE SCALE GENOMIC DNA]</scope>
</reference>
<dbReference type="OrthoDB" id="2087278at2"/>
<dbReference type="GO" id="GO:0005886">
    <property type="term" value="C:plasma membrane"/>
    <property type="evidence" value="ECO:0007669"/>
    <property type="project" value="UniProtKB-SubCell"/>
</dbReference>
<protein>
    <recommendedName>
        <fullName evidence="4 11">Flagellar protein FliL</fullName>
    </recommendedName>
</protein>
<evidence type="ECO:0000256" key="9">
    <source>
        <dbReference type="ARBA" id="ARBA00022989"/>
    </source>
</evidence>
<keyword evidence="5" id="KW-1003">Cell membrane</keyword>
<dbReference type="HOGENOM" id="CLU_099018_0_1_6"/>
<dbReference type="InterPro" id="IPR005503">
    <property type="entry name" value="FliL"/>
</dbReference>
<comment type="subcellular location">
    <subcellularLocation>
        <location evidence="11">Cell inner membrane</location>
    </subcellularLocation>
    <subcellularLocation>
        <location evidence="2">Cell membrane</location>
        <topology evidence="2">Single-pass membrane protein</topology>
    </subcellularLocation>
</comment>
<dbReference type="EMBL" id="BA000021">
    <property type="protein sequence ID" value="BAC24200.1"/>
    <property type="molecule type" value="Genomic_DNA"/>
</dbReference>
<keyword evidence="10 11" id="KW-0472">Membrane</keyword>
<evidence type="ECO:0000313" key="12">
    <source>
        <dbReference type="EMBL" id="BAC24200.1"/>
    </source>
</evidence>
<evidence type="ECO:0000313" key="13">
    <source>
        <dbReference type="Proteomes" id="UP000000562"/>
    </source>
</evidence>
<name>Q8D3E7_WIGBR</name>
<dbReference type="KEGG" id="wbr:fliL"/>
<comment type="function">
    <text evidence="1 11">Controls the rotational direction of flagella during chemotaxis.</text>
</comment>
<keyword evidence="7 11" id="KW-0812">Transmembrane</keyword>
<evidence type="ECO:0000256" key="1">
    <source>
        <dbReference type="ARBA" id="ARBA00002254"/>
    </source>
</evidence>
<evidence type="ECO:0000256" key="3">
    <source>
        <dbReference type="ARBA" id="ARBA00008281"/>
    </source>
</evidence>
<sequence>MLNNKINFIKNPIVITIIIGLLIAIISGVFYFKPWAIEEKSIPNSPTIESPQLENSVSNIYFPLDAFTVSLQPEDGEYGSMLYIGLTLRLKNESIKELLESKLPELRNQLILLLSQQTPSSLSSSEGKNVLLKEIKKELNKQSIDDQNPMVNDVFFNSFIIR</sequence>
<gene>
    <name evidence="12" type="primary">fliL</name>
</gene>
<accession>Q8D3E7</accession>